<dbReference type="KEGG" id="pvw:HU752_011885"/>
<protein>
    <submittedName>
        <fullName evidence="2">DUF3592 domain-containing protein</fullName>
    </submittedName>
</protein>
<keyword evidence="3" id="KW-1185">Reference proteome</keyword>
<dbReference type="EMBL" id="CP077093">
    <property type="protein sequence ID" value="QXI30594.1"/>
    <property type="molecule type" value="Genomic_DNA"/>
</dbReference>
<sequence>MKKTKAALWMFVIVGVLLLVSAVVVYSQRVTELSTMIPADGTVVAMSDKGCLTVQFKTFENRPVQFGGNVCQRPPAYDLEERVPVLYSPQNPNNAYIDDITHKWFFSIAMGGMALGFLGIGGVFVWVVTLNGWRAERRMNRLKMTGRQLNALLMGAERDETINLNGQNPWRIVAQWLDPNTNQVRLFYSKHFWFDPSPYLTGKHIQVWIDPQRPQHYCIDTDILPKLA</sequence>
<reference evidence="2 3" key="2">
    <citation type="journal article" date="2021" name="Microorganisms">
        <title>The Ever-Expanding Pseudomonas Genus: Description of 43 New Species and Partition of the Pseudomonas putida Group.</title>
        <authorList>
            <person name="Girard L."/>
            <person name="Lood C."/>
            <person name="Hofte M."/>
            <person name="Vandamme P."/>
            <person name="Rokni-Zadeh H."/>
            <person name="van Noort V."/>
            <person name="Lavigne R."/>
            <person name="De Mot R."/>
        </authorList>
    </citation>
    <scope>NUCLEOTIDE SEQUENCE [LARGE SCALE GENOMIC DNA]</scope>
    <source>
        <strain evidence="2 3">RW8P3</strain>
    </source>
</reference>
<dbReference type="RefSeq" id="WP_186680477.1">
    <property type="nucleotide sequence ID" value="NZ_CP077093.1"/>
</dbReference>
<feature type="transmembrane region" description="Helical" evidence="1">
    <location>
        <begin position="104"/>
        <end position="133"/>
    </location>
</feature>
<proteinExistence type="predicted"/>
<dbReference type="AlphaFoldDB" id="A0A9E6PPF7"/>
<gene>
    <name evidence="2" type="ORF">HU752_011885</name>
</gene>
<organism evidence="2 3">
    <name type="scientific">Pseudomonas vanderleydeniana</name>
    <dbReference type="NCBI Taxonomy" id="2745495"/>
    <lineage>
        <taxon>Bacteria</taxon>
        <taxon>Pseudomonadati</taxon>
        <taxon>Pseudomonadota</taxon>
        <taxon>Gammaproteobacteria</taxon>
        <taxon>Pseudomonadales</taxon>
        <taxon>Pseudomonadaceae</taxon>
        <taxon>Pseudomonas</taxon>
    </lineage>
</organism>
<feature type="transmembrane region" description="Helical" evidence="1">
    <location>
        <begin position="7"/>
        <end position="26"/>
    </location>
</feature>
<keyword evidence="1" id="KW-0472">Membrane</keyword>
<reference evidence="2 3" key="1">
    <citation type="journal article" date="2020" name="Microorganisms">
        <title>Reliable Identification of Environmental Pseudomonas Isolates Using the rpoD Gene.</title>
        <authorList>
            <consortium name="The Broad Institute Genome Sequencing Platform"/>
            <person name="Girard L."/>
            <person name="Lood C."/>
            <person name="Rokni-Zadeh H."/>
            <person name="van Noort V."/>
            <person name="Lavigne R."/>
            <person name="De Mot R."/>
        </authorList>
    </citation>
    <scope>NUCLEOTIDE SEQUENCE [LARGE SCALE GENOMIC DNA]</scope>
    <source>
        <strain evidence="2 3">RW8P3</strain>
    </source>
</reference>
<evidence type="ECO:0000256" key="1">
    <source>
        <dbReference type="SAM" id="Phobius"/>
    </source>
</evidence>
<keyword evidence="1" id="KW-0812">Transmembrane</keyword>
<name>A0A9E6PPF7_9PSED</name>
<keyword evidence="1" id="KW-1133">Transmembrane helix</keyword>
<evidence type="ECO:0000313" key="2">
    <source>
        <dbReference type="EMBL" id="QXI30594.1"/>
    </source>
</evidence>
<accession>A0A9E6PPF7</accession>
<evidence type="ECO:0000313" key="3">
    <source>
        <dbReference type="Proteomes" id="UP000634530"/>
    </source>
</evidence>
<dbReference type="Proteomes" id="UP000634530">
    <property type="component" value="Chromosome"/>
</dbReference>